<dbReference type="EMBL" id="CP063356">
    <property type="protein sequence ID" value="QOY35103.1"/>
    <property type="molecule type" value="Genomic_DNA"/>
</dbReference>
<feature type="transmembrane region" description="Helical" evidence="1">
    <location>
        <begin position="12"/>
        <end position="34"/>
    </location>
</feature>
<organism evidence="2 3">
    <name type="scientific">Anaerobacillus isosaccharinicus</name>
    <dbReference type="NCBI Taxonomy" id="1532552"/>
    <lineage>
        <taxon>Bacteria</taxon>
        <taxon>Bacillati</taxon>
        <taxon>Bacillota</taxon>
        <taxon>Bacilli</taxon>
        <taxon>Bacillales</taxon>
        <taxon>Bacillaceae</taxon>
        <taxon>Anaerobacillus</taxon>
    </lineage>
</organism>
<evidence type="ECO:0000256" key="1">
    <source>
        <dbReference type="SAM" id="Phobius"/>
    </source>
</evidence>
<protein>
    <submittedName>
        <fullName evidence="2">Uncharacterized protein</fullName>
    </submittedName>
</protein>
<reference evidence="2 3" key="2">
    <citation type="journal article" date="2019" name="Int. J. Syst. Evol. Microbiol.">
        <title>Anaerobacillus isosaccharinicus sp. nov., an alkaliphilic bacterium which degrades isosaccharinic acid.</title>
        <authorList>
            <person name="Bassil N.M."/>
            <person name="Lloyd J.R."/>
        </authorList>
    </citation>
    <scope>NUCLEOTIDE SEQUENCE [LARGE SCALE GENOMIC DNA]</scope>
    <source>
        <strain evidence="2 3">NB2006</strain>
    </source>
</reference>
<accession>A0A7S7RAS3</accession>
<gene>
    <name evidence="2" type="ORF">AWH56_020740</name>
</gene>
<keyword evidence="1" id="KW-0472">Membrane</keyword>
<sequence length="138" mass="15975">MKPFFRNHPILFAIFILFLSRVVGLGVVSLVNLFYPDLDPIKDLGWLIQILFASTALALVFWSGDTKGIGFTKPVSKKEWLLWIPPLIIPIFIFLTFGFNVNRVIKSDCLNNYRIMCSCKRRGHFQRCDCKRSTSIWC</sequence>
<dbReference type="KEGG" id="aia:AWH56_020740"/>
<feature type="transmembrane region" description="Helical" evidence="1">
    <location>
        <begin position="46"/>
        <end position="64"/>
    </location>
</feature>
<keyword evidence="3" id="KW-1185">Reference proteome</keyword>
<dbReference type="Proteomes" id="UP000180175">
    <property type="component" value="Chromosome"/>
</dbReference>
<dbReference type="RefSeq" id="WP_182080900.1">
    <property type="nucleotide sequence ID" value="NZ_CP063356.2"/>
</dbReference>
<evidence type="ECO:0000313" key="3">
    <source>
        <dbReference type="Proteomes" id="UP000180175"/>
    </source>
</evidence>
<feature type="transmembrane region" description="Helical" evidence="1">
    <location>
        <begin position="80"/>
        <end position="99"/>
    </location>
</feature>
<name>A0A7S7RAS3_9BACI</name>
<keyword evidence="1" id="KW-1133">Transmembrane helix</keyword>
<keyword evidence="1" id="KW-0812">Transmembrane</keyword>
<evidence type="ECO:0000313" key="2">
    <source>
        <dbReference type="EMBL" id="QOY35103.1"/>
    </source>
</evidence>
<dbReference type="AlphaFoldDB" id="A0A7S7RAS3"/>
<proteinExistence type="predicted"/>
<reference evidence="2 3" key="1">
    <citation type="journal article" date="2017" name="Genome Announc.">
        <title>Draft Genome Sequences of Four Alkaliphilic Bacteria Belonging to the Anaerobacillus Genus.</title>
        <authorList>
            <person name="Bassil N.M."/>
            <person name="Lloyd J.R."/>
        </authorList>
    </citation>
    <scope>NUCLEOTIDE SEQUENCE [LARGE SCALE GENOMIC DNA]</scope>
    <source>
        <strain evidence="2 3">NB2006</strain>
    </source>
</reference>